<accession>W2YU11</accession>
<sequence length="214" mass="23906">MHDIGSILPESRQDNEETGDTEAKAKCRRDSGRCVGATAPESGYGQVPVIIVKDVMETKMSAGKANSLDKMLECVVTDVAERDSERAAIYAATVQAARIAAFFVHSDAIHRRVVRRTCVSAKKAVSLRRLWSWMTIRKDIVVSHWRLHIGRRADTHSSRTGTTRGVMLSEETSENPVTASYHFHLVPDHHREKLTEPSVRDRILNSAVTAVVYR</sequence>
<protein>
    <submittedName>
        <fullName evidence="2">Uncharacterized protein</fullName>
    </submittedName>
</protein>
<evidence type="ECO:0000313" key="2">
    <source>
        <dbReference type="EMBL" id="ETP38201.1"/>
    </source>
</evidence>
<evidence type="ECO:0000256" key="1">
    <source>
        <dbReference type="SAM" id="MobiDB-lite"/>
    </source>
</evidence>
<feature type="compositionally biased region" description="Basic and acidic residues" evidence="1">
    <location>
        <begin position="11"/>
        <end position="31"/>
    </location>
</feature>
<feature type="region of interest" description="Disordered" evidence="1">
    <location>
        <begin position="1"/>
        <end position="31"/>
    </location>
</feature>
<gene>
    <name evidence="2" type="ORF">F442_14143</name>
</gene>
<comment type="caution">
    <text evidence="2">The sequence shown here is derived from an EMBL/GenBank/DDBJ whole genome shotgun (WGS) entry which is preliminary data.</text>
</comment>
<dbReference type="Proteomes" id="UP000018948">
    <property type="component" value="Unassembled WGS sequence"/>
</dbReference>
<dbReference type="EMBL" id="ANIY01002947">
    <property type="protein sequence ID" value="ETP38201.1"/>
    <property type="molecule type" value="Genomic_DNA"/>
</dbReference>
<organism evidence="2 3">
    <name type="scientific">Phytophthora nicotianae P10297</name>
    <dbReference type="NCBI Taxonomy" id="1317064"/>
    <lineage>
        <taxon>Eukaryota</taxon>
        <taxon>Sar</taxon>
        <taxon>Stramenopiles</taxon>
        <taxon>Oomycota</taxon>
        <taxon>Peronosporomycetes</taxon>
        <taxon>Peronosporales</taxon>
        <taxon>Peronosporaceae</taxon>
        <taxon>Phytophthora</taxon>
    </lineage>
</organism>
<dbReference type="AlphaFoldDB" id="W2YU11"/>
<name>W2YU11_PHYNI</name>
<proteinExistence type="predicted"/>
<evidence type="ECO:0000313" key="3">
    <source>
        <dbReference type="Proteomes" id="UP000018948"/>
    </source>
</evidence>
<reference evidence="2 3" key="1">
    <citation type="submission" date="2013-11" db="EMBL/GenBank/DDBJ databases">
        <title>The Genome Sequence of Phytophthora parasitica P10297.</title>
        <authorList>
            <consortium name="The Broad Institute Genomics Platform"/>
            <person name="Russ C."/>
            <person name="Tyler B."/>
            <person name="Panabieres F."/>
            <person name="Shan W."/>
            <person name="Tripathy S."/>
            <person name="Grunwald N."/>
            <person name="Machado M."/>
            <person name="Johnson C.S."/>
            <person name="Walker B."/>
            <person name="Young S.K."/>
            <person name="Zeng Q."/>
            <person name="Gargeya S."/>
            <person name="Fitzgerald M."/>
            <person name="Haas B."/>
            <person name="Abouelleil A."/>
            <person name="Allen A.W."/>
            <person name="Alvarado L."/>
            <person name="Arachchi H.M."/>
            <person name="Berlin A.M."/>
            <person name="Chapman S.B."/>
            <person name="Gainer-Dewar J."/>
            <person name="Goldberg J."/>
            <person name="Griggs A."/>
            <person name="Gujja S."/>
            <person name="Hansen M."/>
            <person name="Howarth C."/>
            <person name="Imamovic A."/>
            <person name="Ireland A."/>
            <person name="Larimer J."/>
            <person name="McCowan C."/>
            <person name="Murphy C."/>
            <person name="Pearson M."/>
            <person name="Poon T.W."/>
            <person name="Priest M."/>
            <person name="Roberts A."/>
            <person name="Saif S."/>
            <person name="Shea T."/>
            <person name="Sisk P."/>
            <person name="Sykes S."/>
            <person name="Wortman J."/>
            <person name="Nusbaum C."/>
            <person name="Birren B."/>
        </authorList>
    </citation>
    <scope>NUCLEOTIDE SEQUENCE [LARGE SCALE GENOMIC DNA]</scope>
    <source>
        <strain evidence="2 3">P10297</strain>
    </source>
</reference>